<dbReference type="PROSITE" id="PS51273">
    <property type="entry name" value="GATASE_TYPE_1"/>
    <property type="match status" value="1"/>
</dbReference>
<keyword evidence="3 10" id="KW-0028">Amino-acid biosynthesis</keyword>
<dbReference type="RefSeq" id="WP_345102252.1">
    <property type="nucleotide sequence ID" value="NZ_BAABCV010000004.1"/>
</dbReference>
<keyword evidence="10" id="KW-0963">Cytoplasm</keyword>
<dbReference type="EC" id="4.3.2.10" evidence="10"/>
<feature type="active site" evidence="10">
    <location>
        <position position="191"/>
    </location>
</feature>
<dbReference type="CDD" id="cd01748">
    <property type="entry name" value="GATase1_IGP_Synthase"/>
    <property type="match status" value="1"/>
</dbReference>
<dbReference type="NCBIfam" id="TIGR01855">
    <property type="entry name" value="IMP_synth_hisH"/>
    <property type="match status" value="1"/>
</dbReference>
<evidence type="ECO:0000313" key="13">
    <source>
        <dbReference type="Proteomes" id="UP001500841"/>
    </source>
</evidence>
<comment type="catalytic activity">
    <reaction evidence="9 10">
        <text>L-glutamine + H2O = L-glutamate + NH4(+)</text>
        <dbReference type="Rhea" id="RHEA:15889"/>
        <dbReference type="ChEBI" id="CHEBI:15377"/>
        <dbReference type="ChEBI" id="CHEBI:28938"/>
        <dbReference type="ChEBI" id="CHEBI:29985"/>
        <dbReference type="ChEBI" id="CHEBI:58359"/>
        <dbReference type="EC" id="3.5.1.2"/>
    </reaction>
</comment>
<proteinExistence type="inferred from homology"/>
<dbReference type="Gene3D" id="3.40.50.880">
    <property type="match status" value="1"/>
</dbReference>
<reference evidence="13" key="1">
    <citation type="journal article" date="2019" name="Int. J. Syst. Evol. Microbiol.">
        <title>The Global Catalogue of Microorganisms (GCM) 10K type strain sequencing project: providing services to taxonomists for standard genome sequencing and annotation.</title>
        <authorList>
            <consortium name="The Broad Institute Genomics Platform"/>
            <consortium name="The Broad Institute Genome Sequencing Center for Infectious Disease"/>
            <person name="Wu L."/>
            <person name="Ma J."/>
        </authorList>
    </citation>
    <scope>NUCLEOTIDE SEQUENCE [LARGE SCALE GENOMIC DNA]</scope>
    <source>
        <strain evidence="13">JCM 17085</strain>
    </source>
</reference>
<evidence type="ECO:0000256" key="7">
    <source>
        <dbReference type="ARBA" id="ARBA00023239"/>
    </source>
</evidence>
<name>A0ABP7WQG4_9SPHI</name>
<keyword evidence="6 10" id="KW-0368">Histidine biosynthesis</keyword>
<evidence type="ECO:0000313" key="12">
    <source>
        <dbReference type="EMBL" id="GAA4092909.1"/>
    </source>
</evidence>
<organism evidence="12 13">
    <name type="scientific">Mucilaginibacter panaciglaebae</name>
    <dbReference type="NCBI Taxonomy" id="502331"/>
    <lineage>
        <taxon>Bacteria</taxon>
        <taxon>Pseudomonadati</taxon>
        <taxon>Bacteroidota</taxon>
        <taxon>Sphingobacteriia</taxon>
        <taxon>Sphingobacteriales</taxon>
        <taxon>Sphingobacteriaceae</taxon>
        <taxon>Mucilaginibacter</taxon>
    </lineage>
</organism>
<evidence type="ECO:0000256" key="8">
    <source>
        <dbReference type="ARBA" id="ARBA00047838"/>
    </source>
</evidence>
<evidence type="ECO:0000256" key="2">
    <source>
        <dbReference type="ARBA" id="ARBA00011152"/>
    </source>
</evidence>
<dbReference type="InterPro" id="IPR010139">
    <property type="entry name" value="Imidazole-glycPsynth_HisH"/>
</dbReference>
<dbReference type="PIRSF" id="PIRSF000495">
    <property type="entry name" value="Amidotransf_hisH"/>
    <property type="match status" value="1"/>
</dbReference>
<evidence type="ECO:0000256" key="3">
    <source>
        <dbReference type="ARBA" id="ARBA00022605"/>
    </source>
</evidence>
<feature type="active site" description="Nucleophile" evidence="10">
    <location>
        <position position="83"/>
    </location>
</feature>
<dbReference type="SUPFAM" id="SSF52317">
    <property type="entry name" value="Class I glutamine amidotransferase-like"/>
    <property type="match status" value="1"/>
</dbReference>
<evidence type="ECO:0000256" key="6">
    <source>
        <dbReference type="ARBA" id="ARBA00023102"/>
    </source>
</evidence>
<comment type="subcellular location">
    <subcellularLocation>
        <location evidence="10">Cytoplasm</location>
    </subcellularLocation>
</comment>
<keyword evidence="5 10" id="KW-0315">Glutamine amidotransferase</keyword>
<evidence type="ECO:0000256" key="5">
    <source>
        <dbReference type="ARBA" id="ARBA00022962"/>
    </source>
</evidence>
<dbReference type="EMBL" id="BAABCV010000004">
    <property type="protein sequence ID" value="GAA4092909.1"/>
    <property type="molecule type" value="Genomic_DNA"/>
</dbReference>
<accession>A0ABP7WQG4</accession>
<comment type="caution">
    <text evidence="12">The sequence shown here is derived from an EMBL/GenBank/DDBJ whole genome shotgun (WGS) entry which is preliminary data.</text>
</comment>
<evidence type="ECO:0000259" key="11">
    <source>
        <dbReference type="Pfam" id="PF00117"/>
    </source>
</evidence>
<dbReference type="EC" id="3.5.1.2" evidence="10"/>
<keyword evidence="13" id="KW-1185">Reference proteome</keyword>
<evidence type="ECO:0000256" key="9">
    <source>
        <dbReference type="ARBA" id="ARBA00049534"/>
    </source>
</evidence>
<evidence type="ECO:0000256" key="4">
    <source>
        <dbReference type="ARBA" id="ARBA00022801"/>
    </source>
</evidence>
<keyword evidence="7 10" id="KW-0456">Lyase</keyword>
<comment type="subunit">
    <text evidence="2 10">Heterodimer of HisH and HisF.</text>
</comment>
<evidence type="ECO:0000256" key="10">
    <source>
        <dbReference type="HAMAP-Rule" id="MF_00278"/>
    </source>
</evidence>
<comment type="pathway">
    <text evidence="1 10">Amino-acid biosynthesis; L-histidine biosynthesis; L-histidine from 5-phospho-alpha-D-ribose 1-diphosphate: step 5/9.</text>
</comment>
<dbReference type="PANTHER" id="PTHR42701">
    <property type="entry name" value="IMIDAZOLE GLYCEROL PHOSPHATE SYNTHASE SUBUNIT HISH"/>
    <property type="match status" value="1"/>
</dbReference>
<evidence type="ECO:0000256" key="1">
    <source>
        <dbReference type="ARBA" id="ARBA00005091"/>
    </source>
</evidence>
<protein>
    <recommendedName>
        <fullName evidence="10">Imidazole glycerol phosphate synthase subunit HisH</fullName>
        <ecNumber evidence="10">4.3.2.10</ecNumber>
    </recommendedName>
    <alternativeName>
        <fullName evidence="10">IGP synthase glutaminase subunit</fullName>
        <ecNumber evidence="10">3.5.1.2</ecNumber>
    </alternativeName>
    <alternativeName>
        <fullName evidence="10">IGP synthase subunit HisH</fullName>
    </alternativeName>
    <alternativeName>
        <fullName evidence="10">ImGP synthase subunit HisH</fullName>
        <shortName evidence="10">IGPS subunit HisH</shortName>
    </alternativeName>
</protein>
<dbReference type="HAMAP" id="MF_00278">
    <property type="entry name" value="HisH"/>
    <property type="match status" value="1"/>
</dbReference>
<keyword evidence="4 10" id="KW-0378">Hydrolase</keyword>
<sequence>METIVHIPNLSLGNTLSVVNMINRLGGEVIIAATPDELSSAKKIILPGVGAFDVGMRELKDLGWIDVLNKLVLEQNVPILGICLGMQFFFEDSEEGVLPGLGWIPGRLKRFVSTEENPIKIPHMGWNAIHVHQPDSIIPVMNEEELRYYFVHSYHAICGDINDLVATAHHGYDVTAAVQRNNIYGVQFHPEKSHSFGMALLKNFLSV</sequence>
<dbReference type="Pfam" id="PF00117">
    <property type="entry name" value="GATase"/>
    <property type="match status" value="1"/>
</dbReference>
<dbReference type="Proteomes" id="UP001500841">
    <property type="component" value="Unassembled WGS sequence"/>
</dbReference>
<feature type="active site" evidence="10">
    <location>
        <position position="189"/>
    </location>
</feature>
<gene>
    <name evidence="12" type="primary">hisH_2</name>
    <name evidence="10" type="synonym">hisH</name>
    <name evidence="12" type="ORF">GCM10022392_14120</name>
</gene>
<dbReference type="InterPro" id="IPR029062">
    <property type="entry name" value="Class_I_gatase-like"/>
</dbReference>
<dbReference type="InterPro" id="IPR017926">
    <property type="entry name" value="GATASE"/>
</dbReference>
<dbReference type="PANTHER" id="PTHR42701:SF1">
    <property type="entry name" value="IMIDAZOLE GLYCEROL PHOSPHATE SYNTHASE SUBUNIT HISH"/>
    <property type="match status" value="1"/>
</dbReference>
<feature type="domain" description="Glutamine amidotransferase" evidence="11">
    <location>
        <begin position="44"/>
        <end position="205"/>
    </location>
</feature>
<comment type="function">
    <text evidence="10">IGPS catalyzes the conversion of PRFAR and glutamine to IGP, AICAR and glutamate. The HisH subunit catalyzes the hydrolysis of glutamine to glutamate and ammonia as part of the synthesis of IGP and AICAR. The resulting ammonia molecule is channeled to the active site of HisF.</text>
</comment>
<comment type="catalytic activity">
    <reaction evidence="8 10">
        <text>5-[(5-phospho-1-deoxy-D-ribulos-1-ylimino)methylamino]-1-(5-phospho-beta-D-ribosyl)imidazole-4-carboxamide + L-glutamine = D-erythro-1-(imidazol-4-yl)glycerol 3-phosphate + 5-amino-1-(5-phospho-beta-D-ribosyl)imidazole-4-carboxamide + L-glutamate + H(+)</text>
        <dbReference type="Rhea" id="RHEA:24793"/>
        <dbReference type="ChEBI" id="CHEBI:15378"/>
        <dbReference type="ChEBI" id="CHEBI:29985"/>
        <dbReference type="ChEBI" id="CHEBI:58278"/>
        <dbReference type="ChEBI" id="CHEBI:58359"/>
        <dbReference type="ChEBI" id="CHEBI:58475"/>
        <dbReference type="ChEBI" id="CHEBI:58525"/>
        <dbReference type="EC" id="4.3.2.10"/>
    </reaction>
</comment>